<proteinExistence type="predicted"/>
<evidence type="ECO:0000313" key="1">
    <source>
        <dbReference type="EMBL" id="QJA86789.1"/>
    </source>
</evidence>
<reference evidence="1" key="1">
    <citation type="submission" date="2020-03" db="EMBL/GenBank/DDBJ databases">
        <title>The deep terrestrial virosphere.</title>
        <authorList>
            <person name="Holmfeldt K."/>
            <person name="Nilsson E."/>
            <person name="Simone D."/>
            <person name="Lopez-Fernandez M."/>
            <person name="Wu X."/>
            <person name="de Brujin I."/>
            <person name="Lundin D."/>
            <person name="Andersson A."/>
            <person name="Bertilsson S."/>
            <person name="Dopson M."/>
        </authorList>
    </citation>
    <scope>NUCLEOTIDE SEQUENCE</scope>
    <source>
        <strain evidence="1">MM415B03120</strain>
    </source>
</reference>
<dbReference type="AlphaFoldDB" id="A0A6M3KXQ3"/>
<name>A0A6M3KXQ3_9ZZZZ</name>
<sequence length="169" mass="18166">MAKKRSKIRDNVKCIRGFAHVHLVGRDGSLAGDSGWVENTIVNEGFDDFMCRLLVNTTSSKQVTAIALGTGTAPAVTSTSLAGEICSTDTANTFKRTTFTASVISSKTLRLTATFNSSASHNYQAETIQNVGLYDGTASTNSLFAGVTYNTSQWNTNQSINLTYDIQFS</sequence>
<protein>
    <submittedName>
        <fullName evidence="1">Uncharacterized protein</fullName>
    </submittedName>
</protein>
<accession>A0A6M3KXQ3</accession>
<gene>
    <name evidence="1" type="ORF">MM415B03120_0004</name>
</gene>
<dbReference type="EMBL" id="MT142659">
    <property type="protein sequence ID" value="QJA86789.1"/>
    <property type="molecule type" value="Genomic_DNA"/>
</dbReference>
<organism evidence="1">
    <name type="scientific">viral metagenome</name>
    <dbReference type="NCBI Taxonomy" id="1070528"/>
    <lineage>
        <taxon>unclassified sequences</taxon>
        <taxon>metagenomes</taxon>
        <taxon>organismal metagenomes</taxon>
    </lineage>
</organism>